<dbReference type="EMBL" id="SDMP01000007">
    <property type="protein sequence ID" value="RYR50320.1"/>
    <property type="molecule type" value="Genomic_DNA"/>
</dbReference>
<evidence type="ECO:0000313" key="3">
    <source>
        <dbReference type="EMBL" id="RYR50320.1"/>
    </source>
</evidence>
<accession>A0A445CHD4</accession>
<evidence type="ECO:0000259" key="2">
    <source>
        <dbReference type="PROSITE" id="PS50966"/>
    </source>
</evidence>
<keyword evidence="1" id="KW-0862">Zinc</keyword>
<dbReference type="InterPro" id="IPR007527">
    <property type="entry name" value="Znf_SWIM"/>
</dbReference>
<protein>
    <recommendedName>
        <fullName evidence="2">SWIM-type domain-containing protein</fullName>
    </recommendedName>
</protein>
<feature type="domain" description="SWIM-type" evidence="2">
    <location>
        <begin position="182"/>
        <end position="214"/>
    </location>
</feature>
<keyword evidence="1" id="KW-0479">Metal-binding</keyword>
<keyword evidence="1" id="KW-0863">Zinc-finger</keyword>
<dbReference type="Proteomes" id="UP000289738">
    <property type="component" value="Chromosome A07"/>
</dbReference>
<sequence length="259" mass="30140">MEFNSREAVIKTVKNYTIHRGVDYQIYEFEPMTFYAHSIQLFKAPFMQKLVVNIVILRQGMNMKCGTNGCVLGIPCQQHDLAYDGGYRWGHITTNLSVEGARGARNLPVTILVKVTFYRLNELFTRKRAKAESRVRAGHLFSESVTEKIQKNLIAVGNIMVSCFDRQNEVFKVREMSSGVEYAVDLHRRQCDCGEFKIDHFLCRHWQVYVNEIYRMDEIRKVYRARFRPLGNPTTWPVYGGPRMISNSNLKRVTKGRLK</sequence>
<organism evidence="3 4">
    <name type="scientific">Arachis hypogaea</name>
    <name type="common">Peanut</name>
    <dbReference type="NCBI Taxonomy" id="3818"/>
    <lineage>
        <taxon>Eukaryota</taxon>
        <taxon>Viridiplantae</taxon>
        <taxon>Streptophyta</taxon>
        <taxon>Embryophyta</taxon>
        <taxon>Tracheophyta</taxon>
        <taxon>Spermatophyta</taxon>
        <taxon>Magnoliopsida</taxon>
        <taxon>eudicotyledons</taxon>
        <taxon>Gunneridae</taxon>
        <taxon>Pentapetalae</taxon>
        <taxon>rosids</taxon>
        <taxon>fabids</taxon>
        <taxon>Fabales</taxon>
        <taxon>Fabaceae</taxon>
        <taxon>Papilionoideae</taxon>
        <taxon>50 kb inversion clade</taxon>
        <taxon>dalbergioids sensu lato</taxon>
        <taxon>Dalbergieae</taxon>
        <taxon>Pterocarpus clade</taxon>
        <taxon>Arachis</taxon>
    </lineage>
</organism>
<comment type="caution">
    <text evidence="3">The sequence shown here is derived from an EMBL/GenBank/DDBJ whole genome shotgun (WGS) entry which is preliminary data.</text>
</comment>
<proteinExistence type="predicted"/>
<dbReference type="PROSITE" id="PS50966">
    <property type="entry name" value="ZF_SWIM"/>
    <property type="match status" value="1"/>
</dbReference>
<reference evidence="3 4" key="1">
    <citation type="submission" date="2019-01" db="EMBL/GenBank/DDBJ databases">
        <title>Sequencing of cultivated peanut Arachis hypogaea provides insights into genome evolution and oil improvement.</title>
        <authorList>
            <person name="Chen X."/>
        </authorList>
    </citation>
    <scope>NUCLEOTIDE SEQUENCE [LARGE SCALE GENOMIC DNA]</scope>
    <source>
        <strain evidence="4">cv. Fuhuasheng</strain>
        <tissue evidence="3">Leaves</tissue>
    </source>
</reference>
<evidence type="ECO:0000256" key="1">
    <source>
        <dbReference type="PROSITE-ProRule" id="PRU00325"/>
    </source>
</evidence>
<evidence type="ECO:0000313" key="4">
    <source>
        <dbReference type="Proteomes" id="UP000289738"/>
    </source>
</evidence>
<dbReference type="GO" id="GO:0008270">
    <property type="term" value="F:zinc ion binding"/>
    <property type="evidence" value="ECO:0007669"/>
    <property type="project" value="UniProtKB-KW"/>
</dbReference>
<name>A0A445CHD4_ARAHY</name>
<gene>
    <name evidence="3" type="ORF">Ahy_A07g036914</name>
</gene>
<keyword evidence="4" id="KW-1185">Reference proteome</keyword>
<dbReference type="AlphaFoldDB" id="A0A445CHD4"/>